<feature type="transmembrane region" description="Helical" evidence="2">
    <location>
        <begin position="58"/>
        <end position="78"/>
    </location>
</feature>
<comment type="caution">
    <text evidence="4">The sequence shown here is derived from an EMBL/GenBank/DDBJ whole genome shotgun (WGS) entry which is preliminary data.</text>
</comment>
<proteinExistence type="predicted"/>
<dbReference type="InterPro" id="IPR016047">
    <property type="entry name" value="M23ase_b-sheet_dom"/>
</dbReference>
<protein>
    <submittedName>
        <fullName evidence="4">Peptidase M23</fullName>
    </submittedName>
</protein>
<dbReference type="RefSeq" id="WP_008515465.1">
    <property type="nucleotide sequence ID" value="NZ_ACJM01000004.1"/>
</dbReference>
<dbReference type="InterPro" id="IPR011055">
    <property type="entry name" value="Dup_hybrid_motif"/>
</dbReference>
<dbReference type="eggNOG" id="COG0739">
    <property type="taxonomic scope" value="Bacteria"/>
</dbReference>
<dbReference type="InterPro" id="IPR050570">
    <property type="entry name" value="Cell_wall_metabolism_enzyme"/>
</dbReference>
<name>C0GEV6_DETAL</name>
<dbReference type="PANTHER" id="PTHR21666:SF270">
    <property type="entry name" value="MUREIN HYDROLASE ACTIVATOR ENVC"/>
    <property type="match status" value="1"/>
</dbReference>
<evidence type="ECO:0000313" key="5">
    <source>
        <dbReference type="Proteomes" id="UP000006443"/>
    </source>
</evidence>
<organism evidence="4 5">
    <name type="scientific">Dethiobacter alkaliphilus AHT 1</name>
    <dbReference type="NCBI Taxonomy" id="555088"/>
    <lineage>
        <taxon>Bacteria</taxon>
        <taxon>Bacillati</taxon>
        <taxon>Bacillota</taxon>
        <taxon>Dethiobacteria</taxon>
        <taxon>Dethiobacterales</taxon>
        <taxon>Dethiobacteraceae</taxon>
        <taxon>Dethiobacter</taxon>
    </lineage>
</organism>
<evidence type="ECO:0000256" key="1">
    <source>
        <dbReference type="SAM" id="MobiDB-lite"/>
    </source>
</evidence>
<feature type="compositionally biased region" description="Basic and acidic residues" evidence="1">
    <location>
        <begin position="10"/>
        <end position="23"/>
    </location>
</feature>
<sequence length="265" mass="29593">MKKKRKSRGSLRERLQERAQRRSDDFYVEPDPECRQIRWENLPQTLLKPMREHMYQKTVAAILVVISLGLFSLINLPVTNRLVDGVHYLTQHQLSPSEIIDAAKPVVQTVQEFNWRRDGELPPLTENGNGEAPAQPVEDVMAAPVNGVLASPYGTRIDADGQTEMHYGIDVLAEAGDPVYAALSGRVSVVKEHAAYGQTIYLEHDNNIVTIYGRVTNSLVAAGETVTQGQVIAAVAEGEGESHLHFEVWRDQQPVDPEQFFQDAQ</sequence>
<keyword evidence="2" id="KW-0812">Transmembrane</keyword>
<evidence type="ECO:0000259" key="3">
    <source>
        <dbReference type="Pfam" id="PF01551"/>
    </source>
</evidence>
<dbReference type="GO" id="GO:0004222">
    <property type="term" value="F:metalloendopeptidase activity"/>
    <property type="evidence" value="ECO:0007669"/>
    <property type="project" value="TreeGrafter"/>
</dbReference>
<accession>C0GEV6</accession>
<dbReference type="STRING" id="555088.DealDRAFT_1015"/>
<evidence type="ECO:0000256" key="2">
    <source>
        <dbReference type="SAM" id="Phobius"/>
    </source>
</evidence>
<dbReference type="AlphaFoldDB" id="C0GEV6"/>
<dbReference type="CDD" id="cd12797">
    <property type="entry name" value="M23_peptidase"/>
    <property type="match status" value="1"/>
</dbReference>
<dbReference type="PANTHER" id="PTHR21666">
    <property type="entry name" value="PEPTIDASE-RELATED"/>
    <property type="match status" value="1"/>
</dbReference>
<keyword evidence="2" id="KW-1133">Transmembrane helix</keyword>
<gene>
    <name evidence="4" type="ORF">DealDRAFT_1015</name>
</gene>
<dbReference type="Proteomes" id="UP000006443">
    <property type="component" value="Unassembled WGS sequence"/>
</dbReference>
<feature type="domain" description="M23ase beta-sheet core" evidence="3">
    <location>
        <begin position="165"/>
        <end position="257"/>
    </location>
</feature>
<dbReference type="Gene3D" id="2.70.70.10">
    <property type="entry name" value="Glucose Permease (Domain IIA)"/>
    <property type="match status" value="1"/>
</dbReference>
<feature type="region of interest" description="Disordered" evidence="1">
    <location>
        <begin position="1"/>
        <end position="23"/>
    </location>
</feature>
<dbReference type="Pfam" id="PF01551">
    <property type="entry name" value="Peptidase_M23"/>
    <property type="match status" value="1"/>
</dbReference>
<keyword evidence="5" id="KW-1185">Reference proteome</keyword>
<dbReference type="SUPFAM" id="SSF51261">
    <property type="entry name" value="Duplicated hybrid motif"/>
    <property type="match status" value="1"/>
</dbReference>
<dbReference type="EMBL" id="ACJM01000004">
    <property type="protein sequence ID" value="EEG78138.1"/>
    <property type="molecule type" value="Genomic_DNA"/>
</dbReference>
<evidence type="ECO:0000313" key="4">
    <source>
        <dbReference type="EMBL" id="EEG78138.1"/>
    </source>
</evidence>
<reference evidence="4 5" key="1">
    <citation type="submission" date="2009-02" db="EMBL/GenBank/DDBJ databases">
        <title>Sequencing of the draft genome and assembly of Dethiobacter alkaliphilus AHT 1.</title>
        <authorList>
            <consortium name="US DOE Joint Genome Institute (JGI-PGF)"/>
            <person name="Lucas S."/>
            <person name="Copeland A."/>
            <person name="Lapidus A."/>
            <person name="Glavina del Rio T."/>
            <person name="Dalin E."/>
            <person name="Tice H."/>
            <person name="Bruce D."/>
            <person name="Goodwin L."/>
            <person name="Pitluck S."/>
            <person name="Larimer F."/>
            <person name="Land M.L."/>
            <person name="Hauser L."/>
            <person name="Muyzer G."/>
        </authorList>
    </citation>
    <scope>NUCLEOTIDE SEQUENCE [LARGE SCALE GENOMIC DNA]</scope>
    <source>
        <strain evidence="4 5">AHT 1</strain>
    </source>
</reference>
<keyword evidence="2" id="KW-0472">Membrane</keyword>